<dbReference type="OrthoDB" id="1164622at2759"/>
<gene>
    <name evidence="2" type="ORF">CTI12_AA557780</name>
</gene>
<dbReference type="AlphaFoldDB" id="A0A2U1KW72"/>
<dbReference type="Proteomes" id="UP000245207">
    <property type="component" value="Unassembled WGS sequence"/>
</dbReference>
<dbReference type="EMBL" id="PKPP01013409">
    <property type="protein sequence ID" value="PWA40974.1"/>
    <property type="molecule type" value="Genomic_DNA"/>
</dbReference>
<keyword evidence="3" id="KW-1185">Reference proteome</keyword>
<sequence>MAKLVIDSASSIITKIETEGQGRPGGGANPIPAQGTGIEDKDLRLSCHLLENALRFEERSDIDADELYMELKLFHTLQTDELNSPIDVLKRLKEFGYFPNATIAYRILLTIPVTVASAERSFSKLKLLKSYLRSTMSQERLSGLAMIAIENGILEDINCEELINQFAMKNAKRASRIIG</sequence>
<accession>A0A2U1KW72</accession>
<proteinExistence type="predicted"/>
<dbReference type="GO" id="GO:0046983">
    <property type="term" value="F:protein dimerization activity"/>
    <property type="evidence" value="ECO:0007669"/>
    <property type="project" value="InterPro"/>
</dbReference>
<dbReference type="PANTHER" id="PTHR45749">
    <property type="match status" value="1"/>
</dbReference>
<feature type="domain" description="HAT C-terminal dimerisation" evidence="1">
    <location>
        <begin position="77"/>
        <end position="151"/>
    </location>
</feature>
<evidence type="ECO:0000313" key="3">
    <source>
        <dbReference type="Proteomes" id="UP000245207"/>
    </source>
</evidence>
<dbReference type="PANTHER" id="PTHR45749:SF35">
    <property type="entry name" value="AC-LIKE TRANSPOSASE-RELATED"/>
    <property type="match status" value="1"/>
</dbReference>
<organism evidence="2 3">
    <name type="scientific">Artemisia annua</name>
    <name type="common">Sweet wormwood</name>
    <dbReference type="NCBI Taxonomy" id="35608"/>
    <lineage>
        <taxon>Eukaryota</taxon>
        <taxon>Viridiplantae</taxon>
        <taxon>Streptophyta</taxon>
        <taxon>Embryophyta</taxon>
        <taxon>Tracheophyta</taxon>
        <taxon>Spermatophyta</taxon>
        <taxon>Magnoliopsida</taxon>
        <taxon>eudicotyledons</taxon>
        <taxon>Gunneridae</taxon>
        <taxon>Pentapetalae</taxon>
        <taxon>asterids</taxon>
        <taxon>campanulids</taxon>
        <taxon>Asterales</taxon>
        <taxon>Asteraceae</taxon>
        <taxon>Asteroideae</taxon>
        <taxon>Anthemideae</taxon>
        <taxon>Artemisiinae</taxon>
        <taxon>Artemisia</taxon>
    </lineage>
</organism>
<reference evidence="2 3" key="1">
    <citation type="journal article" date="2018" name="Mol. Plant">
        <title>The genome of Artemisia annua provides insight into the evolution of Asteraceae family and artemisinin biosynthesis.</title>
        <authorList>
            <person name="Shen Q."/>
            <person name="Zhang L."/>
            <person name="Liao Z."/>
            <person name="Wang S."/>
            <person name="Yan T."/>
            <person name="Shi P."/>
            <person name="Liu M."/>
            <person name="Fu X."/>
            <person name="Pan Q."/>
            <person name="Wang Y."/>
            <person name="Lv Z."/>
            <person name="Lu X."/>
            <person name="Zhang F."/>
            <person name="Jiang W."/>
            <person name="Ma Y."/>
            <person name="Chen M."/>
            <person name="Hao X."/>
            <person name="Li L."/>
            <person name="Tang Y."/>
            <person name="Lv G."/>
            <person name="Zhou Y."/>
            <person name="Sun X."/>
            <person name="Brodelius P.E."/>
            <person name="Rose J.K.C."/>
            <person name="Tang K."/>
        </authorList>
    </citation>
    <scope>NUCLEOTIDE SEQUENCE [LARGE SCALE GENOMIC DNA]</scope>
    <source>
        <strain evidence="3">cv. Huhao1</strain>
        <tissue evidence="2">Leaf</tissue>
    </source>
</reference>
<dbReference type="SUPFAM" id="SSF53098">
    <property type="entry name" value="Ribonuclease H-like"/>
    <property type="match status" value="1"/>
</dbReference>
<evidence type="ECO:0000259" key="1">
    <source>
        <dbReference type="Pfam" id="PF05699"/>
    </source>
</evidence>
<dbReference type="STRING" id="35608.A0A2U1KW72"/>
<dbReference type="Pfam" id="PF05699">
    <property type="entry name" value="Dimer_Tnp_hAT"/>
    <property type="match status" value="1"/>
</dbReference>
<dbReference type="InterPro" id="IPR012337">
    <property type="entry name" value="RNaseH-like_sf"/>
</dbReference>
<protein>
    <submittedName>
        <fullName evidence="2">Zinc finger MYM-type protein 1</fullName>
    </submittedName>
</protein>
<evidence type="ECO:0000313" key="2">
    <source>
        <dbReference type="EMBL" id="PWA40974.1"/>
    </source>
</evidence>
<dbReference type="InterPro" id="IPR008906">
    <property type="entry name" value="HATC_C_dom"/>
</dbReference>
<name>A0A2U1KW72_ARTAN</name>
<comment type="caution">
    <text evidence="2">The sequence shown here is derived from an EMBL/GenBank/DDBJ whole genome shotgun (WGS) entry which is preliminary data.</text>
</comment>